<comment type="caution">
    <text evidence="1">The sequence shown here is derived from an EMBL/GenBank/DDBJ whole genome shotgun (WGS) entry which is preliminary data.</text>
</comment>
<name>A0A7V8VAC0_9BACT</name>
<keyword evidence="2" id="KW-1185">Reference proteome</keyword>
<proteinExistence type="predicted"/>
<evidence type="ECO:0008006" key="3">
    <source>
        <dbReference type="Google" id="ProtNLM"/>
    </source>
</evidence>
<dbReference type="Pfam" id="PF06727">
    <property type="entry name" value="DUF1207"/>
    <property type="match status" value="1"/>
</dbReference>
<evidence type="ECO:0000313" key="1">
    <source>
        <dbReference type="EMBL" id="MBA2117873.1"/>
    </source>
</evidence>
<evidence type="ECO:0000313" key="2">
    <source>
        <dbReference type="Proteomes" id="UP000551616"/>
    </source>
</evidence>
<dbReference type="AlphaFoldDB" id="A0A7V8VAC0"/>
<dbReference type="EMBL" id="JABRWO010000022">
    <property type="protein sequence ID" value="MBA2117873.1"/>
    <property type="molecule type" value="Genomic_DNA"/>
</dbReference>
<dbReference type="InterPro" id="IPR009599">
    <property type="entry name" value="DUF1207"/>
</dbReference>
<organism evidence="1 2">
    <name type="scientific">Bremerella alba</name>
    <dbReference type="NCBI Taxonomy" id="980252"/>
    <lineage>
        <taxon>Bacteria</taxon>
        <taxon>Pseudomonadati</taxon>
        <taxon>Planctomycetota</taxon>
        <taxon>Planctomycetia</taxon>
        <taxon>Pirellulales</taxon>
        <taxon>Pirellulaceae</taxon>
        <taxon>Bremerella</taxon>
    </lineage>
</organism>
<accession>A0A7V8VAC0</accession>
<gene>
    <name evidence="1" type="ORF">HOV93_50790</name>
</gene>
<protein>
    <recommendedName>
        <fullName evidence="3">DUF1207 domain-containing protein</fullName>
    </recommendedName>
</protein>
<sequence>MPISMVITDVLNKMLSGTPHLAMILNVRLAVILILSSFALPSWASAQTGLGWPDPTNMFPGQRSPYLEPILDFPTDERTPQIRSVAYDNPLGQPVVESGLTMINQPGPGQVPWVEPTYPDSVYQRPITVVEEEAPYEWTVLPKGMVYKSYLTGQKESRLSAQLVKITDDNWMLDGNLGGRFGVLRYGRDSSFLSDGIQWDVEGSSHVRLDIPEDVDVRSADFRAGTQLTWSYAADPRHRSRFGYYHLSSHLGDEFLLKNPGYDRLNYAHDLIIFGHSYYFTPRLRVYGEAGWAFYHLVADPWEFQFGIEWAPNERTSPWGEPFVAIGTHLRQEVNFGGSFVVQAGWAWVGDIPGRTLRMGLHYHNGDSTQNSFYDNFEQQIGFGIWYDF</sequence>
<dbReference type="Proteomes" id="UP000551616">
    <property type="component" value="Unassembled WGS sequence"/>
</dbReference>
<reference evidence="1 2" key="1">
    <citation type="submission" date="2020-05" db="EMBL/GenBank/DDBJ databases">
        <title>Bremerella alba sp. nov., a novel planctomycete isolated from the surface of the macroalga Fucus spiralis.</title>
        <authorList>
            <person name="Godinho O."/>
            <person name="Botelho R."/>
            <person name="Albuquerque L."/>
            <person name="Wiegand S."/>
            <person name="Da Costa M.S."/>
            <person name="Lobo-Da-Cunha A."/>
            <person name="Jogler C."/>
            <person name="Lage O.M."/>
        </authorList>
    </citation>
    <scope>NUCLEOTIDE SEQUENCE [LARGE SCALE GENOMIC DNA]</scope>
    <source>
        <strain evidence="1 2">FF15</strain>
    </source>
</reference>